<proteinExistence type="predicted"/>
<feature type="domain" description="Tyr recombinase" evidence="11">
    <location>
        <begin position="125"/>
        <end position="200"/>
    </location>
</feature>
<dbReference type="GO" id="GO:0003677">
    <property type="term" value="F:DNA binding"/>
    <property type="evidence" value="ECO:0007669"/>
    <property type="project" value="UniProtKB-UniRule"/>
</dbReference>
<comment type="caution">
    <text evidence="13">The sequence shown here is derived from an EMBL/GenBank/DDBJ whole genome shotgun (WGS) entry which is preliminary data.</text>
</comment>
<dbReference type="Gene3D" id="1.10.150.130">
    <property type="match status" value="1"/>
</dbReference>
<dbReference type="InterPro" id="IPR050090">
    <property type="entry name" value="Tyrosine_recombinase_XerCD"/>
</dbReference>
<evidence type="ECO:0000256" key="1">
    <source>
        <dbReference type="ARBA" id="ARBA00004496"/>
    </source>
</evidence>
<feature type="region of interest" description="Disordered" evidence="10">
    <location>
        <begin position="67"/>
        <end position="87"/>
    </location>
</feature>
<comment type="subcellular location">
    <subcellularLocation>
        <location evidence="1">Cytoplasm</location>
    </subcellularLocation>
</comment>
<keyword evidence="7" id="KW-0233">DNA recombination</keyword>
<dbReference type="PROSITE" id="PS51898">
    <property type="entry name" value="TYR_RECOMBINASE"/>
    <property type="match status" value="1"/>
</dbReference>
<evidence type="ECO:0000259" key="12">
    <source>
        <dbReference type="PROSITE" id="PS51900"/>
    </source>
</evidence>
<evidence type="ECO:0000256" key="4">
    <source>
        <dbReference type="ARBA" id="ARBA00022829"/>
    </source>
</evidence>
<evidence type="ECO:0000256" key="8">
    <source>
        <dbReference type="ARBA" id="ARBA00023306"/>
    </source>
</evidence>
<dbReference type="Proteomes" id="UP000585665">
    <property type="component" value="Unassembled WGS sequence"/>
</dbReference>
<dbReference type="InterPro" id="IPR013762">
    <property type="entry name" value="Integrase-like_cat_sf"/>
</dbReference>
<dbReference type="PROSITE" id="PS51900">
    <property type="entry name" value="CB"/>
    <property type="match status" value="1"/>
</dbReference>
<dbReference type="InterPro" id="IPR004107">
    <property type="entry name" value="Integrase_SAM-like_N"/>
</dbReference>
<dbReference type="Gene3D" id="1.10.443.10">
    <property type="entry name" value="Intergrase catalytic core"/>
    <property type="match status" value="1"/>
</dbReference>
<dbReference type="Pfam" id="PF02899">
    <property type="entry name" value="Phage_int_SAM_1"/>
    <property type="match status" value="1"/>
</dbReference>
<dbReference type="AlphaFoldDB" id="A0A850PDU9"/>
<name>A0A850PDU9_9PROT</name>
<dbReference type="EMBL" id="JABXXR010000315">
    <property type="protein sequence ID" value="NVN42188.1"/>
    <property type="molecule type" value="Genomic_DNA"/>
</dbReference>
<evidence type="ECO:0000256" key="10">
    <source>
        <dbReference type="SAM" id="MobiDB-lite"/>
    </source>
</evidence>
<keyword evidence="3" id="KW-0132">Cell division</keyword>
<dbReference type="InterPro" id="IPR010998">
    <property type="entry name" value="Integrase_recombinase_N"/>
</dbReference>
<dbReference type="PANTHER" id="PTHR30349">
    <property type="entry name" value="PHAGE INTEGRASE-RELATED"/>
    <property type="match status" value="1"/>
</dbReference>
<feature type="domain" description="Core-binding (CB)" evidence="12">
    <location>
        <begin position="1"/>
        <end position="104"/>
    </location>
</feature>
<evidence type="ECO:0000313" key="13">
    <source>
        <dbReference type="EMBL" id="NVN42188.1"/>
    </source>
</evidence>
<dbReference type="InterPro" id="IPR011010">
    <property type="entry name" value="DNA_brk_join_enz"/>
</dbReference>
<dbReference type="GO" id="GO:0005737">
    <property type="term" value="C:cytoplasm"/>
    <property type="evidence" value="ECO:0007669"/>
    <property type="project" value="UniProtKB-SubCell"/>
</dbReference>
<dbReference type="SUPFAM" id="SSF56349">
    <property type="entry name" value="DNA breaking-rejoining enzymes"/>
    <property type="match status" value="1"/>
</dbReference>
<accession>A0A850PDU9</accession>
<dbReference type="GO" id="GO:0007059">
    <property type="term" value="P:chromosome segregation"/>
    <property type="evidence" value="ECO:0007669"/>
    <property type="project" value="UniProtKB-KW"/>
</dbReference>
<keyword evidence="6 9" id="KW-0238">DNA-binding</keyword>
<dbReference type="InterPro" id="IPR002104">
    <property type="entry name" value="Integrase_catalytic"/>
</dbReference>
<keyword evidence="8" id="KW-0131">Cell cycle</keyword>
<evidence type="ECO:0000313" key="14">
    <source>
        <dbReference type="Proteomes" id="UP000585665"/>
    </source>
</evidence>
<feature type="non-terminal residue" evidence="13">
    <location>
        <position position="200"/>
    </location>
</feature>
<keyword evidence="4" id="KW-0159">Chromosome partition</keyword>
<reference evidence="13 14" key="1">
    <citation type="submission" date="2020-06" db="EMBL/GenBank/DDBJ databases">
        <title>Description of novel acetic acid bacteria.</title>
        <authorList>
            <person name="Sombolestani A."/>
        </authorList>
    </citation>
    <scope>NUCLEOTIDE SEQUENCE [LARGE SCALE GENOMIC DNA]</scope>
    <source>
        <strain evidence="13 14">LMG 27010</strain>
    </source>
</reference>
<evidence type="ECO:0000256" key="7">
    <source>
        <dbReference type="ARBA" id="ARBA00023172"/>
    </source>
</evidence>
<dbReference type="GO" id="GO:0051301">
    <property type="term" value="P:cell division"/>
    <property type="evidence" value="ECO:0007669"/>
    <property type="project" value="UniProtKB-KW"/>
</dbReference>
<dbReference type="InterPro" id="IPR044068">
    <property type="entry name" value="CB"/>
</dbReference>
<protein>
    <submittedName>
        <fullName evidence="13">Site-specific integrase</fullName>
    </submittedName>
</protein>
<organism evidence="13 14">
    <name type="scientific">Ameyamaea chiangmaiensis</name>
    <dbReference type="NCBI Taxonomy" id="442969"/>
    <lineage>
        <taxon>Bacteria</taxon>
        <taxon>Pseudomonadati</taxon>
        <taxon>Pseudomonadota</taxon>
        <taxon>Alphaproteobacteria</taxon>
        <taxon>Acetobacterales</taxon>
        <taxon>Acetobacteraceae</taxon>
        <taxon>Ameyamaea</taxon>
    </lineage>
</organism>
<evidence type="ECO:0000256" key="3">
    <source>
        <dbReference type="ARBA" id="ARBA00022618"/>
    </source>
</evidence>
<evidence type="ECO:0000256" key="2">
    <source>
        <dbReference type="ARBA" id="ARBA00022490"/>
    </source>
</evidence>
<keyword evidence="5" id="KW-0229">DNA integration</keyword>
<dbReference type="GO" id="GO:0006310">
    <property type="term" value="P:DNA recombination"/>
    <property type="evidence" value="ECO:0007669"/>
    <property type="project" value="UniProtKB-KW"/>
</dbReference>
<evidence type="ECO:0000256" key="9">
    <source>
        <dbReference type="PROSITE-ProRule" id="PRU01248"/>
    </source>
</evidence>
<sequence length="200" mass="22203">MGDDARMRFLEWLRDERRASPRTVDAYGADVARFLDFLRGHLGGDVDTASLAALSLSDFRAWLADETERGARPRPGHRPPTRDQALRSRARRLSSVKTFFRWLGRRCGVRNDAVALLATPRLKPTVPRPLPVARAMEAPDGIAALAHGPMVQRRDYALFVLLYGTGLRISEALALNVGDVERLPASLRVRGKGGKERVVP</sequence>
<evidence type="ECO:0000259" key="11">
    <source>
        <dbReference type="PROSITE" id="PS51898"/>
    </source>
</evidence>
<dbReference type="Pfam" id="PF00589">
    <property type="entry name" value="Phage_integrase"/>
    <property type="match status" value="1"/>
</dbReference>
<evidence type="ECO:0000256" key="5">
    <source>
        <dbReference type="ARBA" id="ARBA00022908"/>
    </source>
</evidence>
<evidence type="ECO:0000256" key="6">
    <source>
        <dbReference type="ARBA" id="ARBA00023125"/>
    </source>
</evidence>
<keyword evidence="14" id="KW-1185">Reference proteome</keyword>
<dbReference type="GO" id="GO:0015074">
    <property type="term" value="P:DNA integration"/>
    <property type="evidence" value="ECO:0007669"/>
    <property type="project" value="UniProtKB-KW"/>
</dbReference>
<dbReference type="PANTHER" id="PTHR30349:SF77">
    <property type="entry name" value="TYROSINE RECOMBINASE XERC"/>
    <property type="match status" value="1"/>
</dbReference>
<gene>
    <name evidence="13" type="ORF">HUK82_16710</name>
</gene>
<keyword evidence="2" id="KW-0963">Cytoplasm</keyword>